<dbReference type="InterPro" id="IPR003660">
    <property type="entry name" value="HAMP_dom"/>
</dbReference>
<keyword evidence="8" id="KW-0547">Nucleotide-binding</keyword>
<dbReference type="Pfam" id="PF13426">
    <property type="entry name" value="PAS_9"/>
    <property type="match status" value="1"/>
</dbReference>
<dbReference type="SUPFAM" id="SSF55785">
    <property type="entry name" value="PYP-like sensor domain (PAS domain)"/>
    <property type="match status" value="1"/>
</dbReference>
<organism evidence="20 21">
    <name type="scientific">Roseibium aestuarii</name>
    <dbReference type="NCBI Taxonomy" id="2600299"/>
    <lineage>
        <taxon>Bacteria</taxon>
        <taxon>Pseudomonadati</taxon>
        <taxon>Pseudomonadota</taxon>
        <taxon>Alphaproteobacteria</taxon>
        <taxon>Hyphomicrobiales</taxon>
        <taxon>Stappiaceae</taxon>
        <taxon>Roseibium</taxon>
    </lineage>
</organism>
<evidence type="ECO:0000259" key="19">
    <source>
        <dbReference type="PROSITE" id="PS50885"/>
    </source>
</evidence>
<dbReference type="SUPFAM" id="SSF103190">
    <property type="entry name" value="Sensory domain-like"/>
    <property type="match status" value="1"/>
</dbReference>
<evidence type="ECO:0000256" key="1">
    <source>
        <dbReference type="ARBA" id="ARBA00000085"/>
    </source>
</evidence>
<dbReference type="Proteomes" id="UP001597327">
    <property type="component" value="Unassembled WGS sequence"/>
</dbReference>
<dbReference type="InterPro" id="IPR003661">
    <property type="entry name" value="HisK_dim/P_dom"/>
</dbReference>
<evidence type="ECO:0000256" key="12">
    <source>
        <dbReference type="ARBA" id="ARBA00023012"/>
    </source>
</evidence>
<keyword evidence="6" id="KW-0808">Transferase</keyword>
<evidence type="ECO:0000256" key="13">
    <source>
        <dbReference type="ARBA" id="ARBA00023136"/>
    </source>
</evidence>
<feature type="domain" description="PAS" evidence="18">
    <location>
        <begin position="412"/>
        <end position="466"/>
    </location>
</feature>
<evidence type="ECO:0000259" key="17">
    <source>
        <dbReference type="PROSITE" id="PS50110"/>
    </source>
</evidence>
<protein>
    <recommendedName>
        <fullName evidence="3">histidine kinase</fullName>
        <ecNumber evidence="3">2.7.13.3</ecNumber>
    </recommendedName>
</protein>
<dbReference type="PROSITE" id="PS50885">
    <property type="entry name" value="HAMP"/>
    <property type="match status" value="1"/>
</dbReference>
<dbReference type="CDD" id="cd00082">
    <property type="entry name" value="HisKA"/>
    <property type="match status" value="1"/>
</dbReference>
<dbReference type="Gene3D" id="3.30.450.20">
    <property type="entry name" value="PAS domain"/>
    <property type="match status" value="2"/>
</dbReference>
<dbReference type="Gene3D" id="3.30.565.10">
    <property type="entry name" value="Histidine kinase-like ATPase, C-terminal domain"/>
    <property type="match status" value="1"/>
</dbReference>
<reference evidence="21" key="1">
    <citation type="journal article" date="2019" name="Int. J. Syst. Evol. Microbiol.">
        <title>The Global Catalogue of Microorganisms (GCM) 10K type strain sequencing project: providing services to taxonomists for standard genome sequencing and annotation.</title>
        <authorList>
            <consortium name="The Broad Institute Genomics Platform"/>
            <consortium name="The Broad Institute Genome Sequencing Center for Infectious Disease"/>
            <person name="Wu L."/>
            <person name="Ma J."/>
        </authorList>
    </citation>
    <scope>NUCLEOTIDE SEQUENCE [LARGE SCALE GENOMIC DNA]</scope>
    <source>
        <strain evidence="21">JCM 3369</strain>
    </source>
</reference>
<keyword evidence="11 15" id="KW-1133">Transmembrane helix</keyword>
<dbReference type="PANTHER" id="PTHR42878">
    <property type="entry name" value="TWO-COMPONENT HISTIDINE KINASE"/>
    <property type="match status" value="1"/>
</dbReference>
<evidence type="ECO:0000256" key="3">
    <source>
        <dbReference type="ARBA" id="ARBA00012438"/>
    </source>
</evidence>
<evidence type="ECO:0000313" key="20">
    <source>
        <dbReference type="EMBL" id="MFD1697154.1"/>
    </source>
</evidence>
<evidence type="ECO:0000256" key="4">
    <source>
        <dbReference type="ARBA" id="ARBA00022475"/>
    </source>
</evidence>
<comment type="subcellular location">
    <subcellularLocation>
        <location evidence="2">Cell membrane</location>
        <topology evidence="2">Multi-pass membrane protein</topology>
    </subcellularLocation>
</comment>
<evidence type="ECO:0000259" key="18">
    <source>
        <dbReference type="PROSITE" id="PS50112"/>
    </source>
</evidence>
<dbReference type="InterPro" id="IPR050351">
    <property type="entry name" value="BphY/WalK/GraS-like"/>
</dbReference>
<dbReference type="Pfam" id="PF02518">
    <property type="entry name" value="HATPase_c"/>
    <property type="match status" value="1"/>
</dbReference>
<dbReference type="InterPro" id="IPR005467">
    <property type="entry name" value="His_kinase_dom"/>
</dbReference>
<keyword evidence="12" id="KW-0902">Two-component regulatory system</keyword>
<feature type="domain" description="Histidine kinase" evidence="16">
    <location>
        <begin position="540"/>
        <end position="760"/>
    </location>
</feature>
<sequence>MSRQAPTGTQTTSTVRRQSMRQRIILLVGLSVLLTAVVTGSLAYVRIQGVVHDQGETILAGDTRLVAVRFERAFASIAKDLRTIAGTPPIRGIQRAMANGGRDPLDGSELDDWRHRLETIFTAIMRSDPSYFQIRYIGVQDAGRELVRVDRVENWLRPQTVSALQQKGGEDYFLRAMEARVGDVVFSELTFNREYGVRDPRLIPTLRAMLPIESPNGQRFGFLVINIDYQRMLDANFRVVAPLHQTIVTTSTGDYVIHTPEGSSAGTSGLEMGEAYSRPVPPIVRLVANGQQPDGFFEFSDVVAYMVHLRERPGLRTPPLGIVLQVPKAVFDEPSNLTRRDLLVAGFLTTLFCVVMATLAARQMLDPFRVLTDSFAASSQEDLQRQLPVDRPDELGDLARALHDRTQRLMESEVQAEVILNNMLEGVILFDGEGVISKINSSAEMILGLRPSQVVGQTVDMLFDEEARRQNASLLVDQSGQSTVGRARELDFLNGSGDRIPVEVSVAVLHLPGRIRYSCVFRDISRRRQVDRMKAEFVSTVSHELRTPLTSIRGSLDLVSGLLPKEFPAQLAQMLELARKNTERLILLVNDILDFERLQANRTIFRPVVCKVEELLSRALDLQTGMAQGRNIDLRLAAELDPDLAIEVDPDRFQQILANFLSNAIKFSPEGGVVEITVTQAGKRLRIGVRDQGVGIPESFRPFVFMPFTQADGTSSRQVSGTGLGLAITKKLAEGMGGEVGFESVEGEGSEFWVAFDRYHVVPQATLVPTDAEEALLGLHVEDDRDFASVMRALLRDTLVLHTATSLAEARRMIAETAFDIYIIDIGLPDGSALSLLDEIPADDPRPVIVVTALDQPIEDARVDVRIVKSRFSDKELIRHLREQIARYRAAKPPAPPRSNVRGPMA</sequence>
<dbReference type="InterPro" id="IPR003594">
    <property type="entry name" value="HATPase_dom"/>
</dbReference>
<dbReference type="PROSITE" id="PS50109">
    <property type="entry name" value="HIS_KIN"/>
    <property type="match status" value="1"/>
</dbReference>
<evidence type="ECO:0000313" key="21">
    <source>
        <dbReference type="Proteomes" id="UP001597327"/>
    </source>
</evidence>
<dbReference type="NCBIfam" id="TIGR00229">
    <property type="entry name" value="sensory_box"/>
    <property type="match status" value="1"/>
</dbReference>
<keyword evidence="9" id="KW-0418">Kinase</keyword>
<dbReference type="EMBL" id="JBHUFA010000014">
    <property type="protein sequence ID" value="MFD1697154.1"/>
    <property type="molecule type" value="Genomic_DNA"/>
</dbReference>
<dbReference type="InterPro" id="IPR000014">
    <property type="entry name" value="PAS"/>
</dbReference>
<dbReference type="PANTHER" id="PTHR42878:SF7">
    <property type="entry name" value="SENSOR HISTIDINE KINASE GLRK"/>
    <property type="match status" value="1"/>
</dbReference>
<evidence type="ECO:0000256" key="15">
    <source>
        <dbReference type="SAM" id="Phobius"/>
    </source>
</evidence>
<dbReference type="Pfam" id="PF21623">
    <property type="entry name" value="HK_sensor_dom_bact"/>
    <property type="match status" value="1"/>
</dbReference>
<feature type="domain" description="Response regulatory" evidence="17">
    <location>
        <begin position="777"/>
        <end position="885"/>
    </location>
</feature>
<dbReference type="InterPro" id="IPR035965">
    <property type="entry name" value="PAS-like_dom_sf"/>
</dbReference>
<dbReference type="Gene3D" id="1.10.287.130">
    <property type="match status" value="1"/>
</dbReference>
<name>A0ABW4JZK3_9HYPH</name>
<dbReference type="SUPFAM" id="SSF52172">
    <property type="entry name" value="CheY-like"/>
    <property type="match status" value="1"/>
</dbReference>
<dbReference type="Pfam" id="PF00072">
    <property type="entry name" value="Response_reg"/>
    <property type="match status" value="1"/>
</dbReference>
<dbReference type="InterPro" id="IPR029151">
    <property type="entry name" value="Sensor-like_sf"/>
</dbReference>
<dbReference type="SUPFAM" id="SSF55874">
    <property type="entry name" value="ATPase domain of HSP90 chaperone/DNA topoisomerase II/histidine kinase"/>
    <property type="match status" value="1"/>
</dbReference>
<dbReference type="SMART" id="SM00091">
    <property type="entry name" value="PAS"/>
    <property type="match status" value="1"/>
</dbReference>
<keyword evidence="21" id="KW-1185">Reference proteome</keyword>
<proteinExistence type="predicted"/>
<dbReference type="InterPro" id="IPR001789">
    <property type="entry name" value="Sig_transdc_resp-reg_receiver"/>
</dbReference>
<dbReference type="Pfam" id="PF00672">
    <property type="entry name" value="HAMP"/>
    <property type="match status" value="1"/>
</dbReference>
<gene>
    <name evidence="20" type="ORF">ACFSC7_16670</name>
</gene>
<dbReference type="PRINTS" id="PR00344">
    <property type="entry name" value="BCTRLSENSOR"/>
</dbReference>
<feature type="modified residue" description="4-aspartylphosphate" evidence="14">
    <location>
        <position position="825"/>
    </location>
</feature>
<evidence type="ECO:0000256" key="8">
    <source>
        <dbReference type="ARBA" id="ARBA00022741"/>
    </source>
</evidence>
<keyword evidence="4" id="KW-1003">Cell membrane</keyword>
<feature type="transmembrane region" description="Helical" evidence="15">
    <location>
        <begin position="24"/>
        <end position="45"/>
    </location>
</feature>
<dbReference type="SMART" id="SM00304">
    <property type="entry name" value="HAMP"/>
    <property type="match status" value="1"/>
</dbReference>
<evidence type="ECO:0000256" key="11">
    <source>
        <dbReference type="ARBA" id="ARBA00022989"/>
    </source>
</evidence>
<dbReference type="InterPro" id="IPR011006">
    <property type="entry name" value="CheY-like_superfamily"/>
</dbReference>
<evidence type="ECO:0000256" key="14">
    <source>
        <dbReference type="PROSITE-ProRule" id="PRU00169"/>
    </source>
</evidence>
<dbReference type="GO" id="GO:0005524">
    <property type="term" value="F:ATP binding"/>
    <property type="evidence" value="ECO:0007669"/>
    <property type="project" value="UniProtKB-KW"/>
</dbReference>
<dbReference type="CDD" id="cd00130">
    <property type="entry name" value="PAS"/>
    <property type="match status" value="1"/>
</dbReference>
<keyword evidence="7 15" id="KW-0812">Transmembrane</keyword>
<dbReference type="RefSeq" id="WP_149893972.1">
    <property type="nucleotide sequence ID" value="NZ_JBHUFA010000014.1"/>
</dbReference>
<dbReference type="CDD" id="cd00156">
    <property type="entry name" value="REC"/>
    <property type="match status" value="1"/>
</dbReference>
<comment type="catalytic activity">
    <reaction evidence="1">
        <text>ATP + protein L-histidine = ADP + protein N-phospho-L-histidine.</text>
        <dbReference type="EC" id="2.7.13.3"/>
    </reaction>
</comment>
<dbReference type="CDD" id="cd06225">
    <property type="entry name" value="HAMP"/>
    <property type="match status" value="1"/>
</dbReference>
<comment type="caution">
    <text evidence="20">The sequence shown here is derived from an EMBL/GenBank/DDBJ whole genome shotgun (WGS) entry which is preliminary data.</text>
</comment>
<dbReference type="Gene3D" id="6.10.340.10">
    <property type="match status" value="1"/>
</dbReference>
<keyword evidence="5 14" id="KW-0597">Phosphoprotein</keyword>
<dbReference type="InterPro" id="IPR004358">
    <property type="entry name" value="Sig_transdc_His_kin-like_C"/>
</dbReference>
<keyword evidence="13 15" id="KW-0472">Membrane</keyword>
<dbReference type="PROSITE" id="PS50110">
    <property type="entry name" value="RESPONSE_REGULATORY"/>
    <property type="match status" value="1"/>
</dbReference>
<dbReference type="SUPFAM" id="SSF47384">
    <property type="entry name" value="Homodimeric domain of signal transducing histidine kinase"/>
    <property type="match status" value="1"/>
</dbReference>
<dbReference type="Pfam" id="PF00512">
    <property type="entry name" value="HisKA"/>
    <property type="match status" value="1"/>
</dbReference>
<feature type="domain" description="HAMP" evidence="19">
    <location>
        <begin position="362"/>
        <end position="414"/>
    </location>
</feature>
<dbReference type="SMART" id="SM00387">
    <property type="entry name" value="HATPase_c"/>
    <property type="match status" value="1"/>
</dbReference>
<evidence type="ECO:0000256" key="9">
    <source>
        <dbReference type="ARBA" id="ARBA00022777"/>
    </source>
</evidence>
<evidence type="ECO:0000256" key="5">
    <source>
        <dbReference type="ARBA" id="ARBA00022553"/>
    </source>
</evidence>
<dbReference type="InterPro" id="IPR036097">
    <property type="entry name" value="HisK_dim/P_sf"/>
</dbReference>
<evidence type="ECO:0000256" key="7">
    <source>
        <dbReference type="ARBA" id="ARBA00022692"/>
    </source>
</evidence>
<evidence type="ECO:0000256" key="10">
    <source>
        <dbReference type="ARBA" id="ARBA00022840"/>
    </source>
</evidence>
<evidence type="ECO:0000259" key="16">
    <source>
        <dbReference type="PROSITE" id="PS50109"/>
    </source>
</evidence>
<keyword evidence="10 20" id="KW-0067">ATP-binding</keyword>
<accession>A0ABW4JZK3</accession>
<dbReference type="CDD" id="cd16922">
    <property type="entry name" value="HATPase_EvgS-ArcB-TorS-like"/>
    <property type="match status" value="1"/>
</dbReference>
<dbReference type="SMART" id="SM00388">
    <property type="entry name" value="HisKA"/>
    <property type="match status" value="1"/>
</dbReference>
<dbReference type="Gene3D" id="3.40.50.2300">
    <property type="match status" value="1"/>
</dbReference>
<dbReference type="EC" id="2.7.13.3" evidence="3"/>
<dbReference type="PROSITE" id="PS50112">
    <property type="entry name" value="PAS"/>
    <property type="match status" value="1"/>
</dbReference>
<dbReference type="InterPro" id="IPR048760">
    <property type="entry name" value="VP0354-like_sensor_dom"/>
</dbReference>
<evidence type="ECO:0000256" key="6">
    <source>
        <dbReference type="ARBA" id="ARBA00022679"/>
    </source>
</evidence>
<evidence type="ECO:0000256" key="2">
    <source>
        <dbReference type="ARBA" id="ARBA00004651"/>
    </source>
</evidence>
<dbReference type="InterPro" id="IPR036890">
    <property type="entry name" value="HATPase_C_sf"/>
</dbReference>